<dbReference type="InterPro" id="IPR053716">
    <property type="entry name" value="Flag_assembly_chemotaxis_eff"/>
</dbReference>
<keyword evidence="12" id="KW-0969">Cilium</keyword>
<keyword evidence="9" id="KW-0472">Membrane</keyword>
<evidence type="ECO:0000313" key="12">
    <source>
        <dbReference type="EMBL" id="MED3563666.1"/>
    </source>
</evidence>
<keyword evidence="13" id="KW-1185">Reference proteome</keyword>
<gene>
    <name evidence="12" type="ORF">P4447_14665</name>
</gene>
<keyword evidence="12" id="KW-0966">Cell projection</keyword>
<evidence type="ECO:0000256" key="3">
    <source>
        <dbReference type="ARBA" id="ARBA00020392"/>
    </source>
</evidence>
<reference evidence="12 13" key="1">
    <citation type="submission" date="2023-03" db="EMBL/GenBank/DDBJ databases">
        <title>Bacillus Genome Sequencing.</title>
        <authorList>
            <person name="Dunlap C."/>
        </authorList>
    </citation>
    <scope>NUCLEOTIDE SEQUENCE [LARGE SCALE GENOMIC DNA]</scope>
    <source>
        <strain evidence="12 13">B-14544</strain>
    </source>
</reference>
<comment type="subcellular location">
    <subcellularLocation>
        <location evidence="1">Cell membrane</location>
        <topology evidence="1">Peripheral membrane protein</topology>
        <orientation evidence="1">Cytoplasmic side</orientation>
    </subcellularLocation>
</comment>
<proteinExistence type="inferred from homology"/>
<evidence type="ECO:0000256" key="8">
    <source>
        <dbReference type="ARBA" id="ARBA00022927"/>
    </source>
</evidence>
<organism evidence="12 13">
    <name type="scientific">Bacillus xiapuensis</name>
    <dbReference type="NCBI Taxonomy" id="2014075"/>
    <lineage>
        <taxon>Bacteria</taxon>
        <taxon>Bacillati</taxon>
        <taxon>Bacillota</taxon>
        <taxon>Bacilli</taxon>
        <taxon>Bacillales</taxon>
        <taxon>Bacillaceae</taxon>
        <taxon>Bacillus</taxon>
    </lineage>
</organism>
<comment type="caution">
    <text evidence="12">The sequence shown here is derived from an EMBL/GenBank/DDBJ whole genome shotgun (WGS) entry which is preliminary data.</text>
</comment>
<comment type="similarity">
    <text evidence="2">Belongs to the FliJ family.</text>
</comment>
<keyword evidence="8" id="KW-0653">Protein transport</keyword>
<evidence type="ECO:0000313" key="13">
    <source>
        <dbReference type="Proteomes" id="UP001330749"/>
    </source>
</evidence>
<keyword evidence="7" id="KW-1005">Bacterial flagellum biogenesis</keyword>
<keyword evidence="12" id="KW-0282">Flagellum</keyword>
<accession>A0ABU6NDY1</accession>
<dbReference type="Proteomes" id="UP001330749">
    <property type="component" value="Unassembled WGS sequence"/>
</dbReference>
<sequence length="144" mass="17638">MKFEFSFQKILDFKEKEKEKAKKEFGSAKLRQLELQEKMEGLELEKEKIFNHYNEVNRKTVWEIVELQNEIDHVDLQMKRLKDQSRQIHQEVELNHQILIEKTKEAKTWNQWKEKSKAAFQKQLDREEQAMLDEMAVLRYSRRV</sequence>
<dbReference type="InterPro" id="IPR012823">
    <property type="entry name" value="Flagell_FliJ"/>
</dbReference>
<dbReference type="Gene3D" id="1.10.287.1700">
    <property type="match status" value="1"/>
</dbReference>
<keyword evidence="10" id="KW-1006">Bacterial flagellum protein export</keyword>
<keyword evidence="5" id="KW-1003">Cell membrane</keyword>
<dbReference type="RefSeq" id="WP_327968724.1">
    <property type="nucleotide sequence ID" value="NZ_JARMQG010000205.1"/>
</dbReference>
<evidence type="ECO:0000256" key="7">
    <source>
        <dbReference type="ARBA" id="ARBA00022795"/>
    </source>
</evidence>
<evidence type="ECO:0000256" key="10">
    <source>
        <dbReference type="ARBA" id="ARBA00023225"/>
    </source>
</evidence>
<evidence type="ECO:0000256" key="11">
    <source>
        <dbReference type="SAM" id="Coils"/>
    </source>
</evidence>
<evidence type="ECO:0000256" key="5">
    <source>
        <dbReference type="ARBA" id="ARBA00022475"/>
    </source>
</evidence>
<keyword evidence="6" id="KW-0145">Chemotaxis</keyword>
<keyword evidence="4" id="KW-0813">Transport</keyword>
<evidence type="ECO:0000256" key="4">
    <source>
        <dbReference type="ARBA" id="ARBA00022448"/>
    </source>
</evidence>
<protein>
    <recommendedName>
        <fullName evidence="3">Flagellar FliJ protein</fullName>
    </recommendedName>
</protein>
<evidence type="ECO:0000256" key="1">
    <source>
        <dbReference type="ARBA" id="ARBA00004413"/>
    </source>
</evidence>
<evidence type="ECO:0000256" key="9">
    <source>
        <dbReference type="ARBA" id="ARBA00023136"/>
    </source>
</evidence>
<name>A0ABU6NDY1_9BACI</name>
<keyword evidence="11" id="KW-0175">Coiled coil</keyword>
<evidence type="ECO:0000256" key="2">
    <source>
        <dbReference type="ARBA" id="ARBA00010004"/>
    </source>
</evidence>
<evidence type="ECO:0000256" key="6">
    <source>
        <dbReference type="ARBA" id="ARBA00022500"/>
    </source>
</evidence>
<dbReference type="EMBL" id="JARMQG010000205">
    <property type="protein sequence ID" value="MED3563666.1"/>
    <property type="molecule type" value="Genomic_DNA"/>
</dbReference>
<feature type="coiled-coil region" evidence="11">
    <location>
        <begin position="11"/>
        <end position="84"/>
    </location>
</feature>
<dbReference type="Pfam" id="PF02050">
    <property type="entry name" value="FliJ"/>
    <property type="match status" value="1"/>
</dbReference>